<dbReference type="InterPro" id="IPR025789">
    <property type="entry name" value="DOT1_dom"/>
</dbReference>
<dbReference type="PANTHER" id="PTHR13610:SF9">
    <property type="entry name" value="FI06469P"/>
    <property type="match status" value="1"/>
</dbReference>
<evidence type="ECO:0000256" key="1">
    <source>
        <dbReference type="ARBA" id="ARBA00022603"/>
    </source>
</evidence>
<dbReference type="GO" id="GO:0031151">
    <property type="term" value="F:histone H3K79 methyltransferase activity"/>
    <property type="evidence" value="ECO:0007669"/>
    <property type="project" value="InterPro"/>
</dbReference>
<evidence type="ECO:0000256" key="3">
    <source>
        <dbReference type="ARBA" id="ARBA00022691"/>
    </source>
</evidence>
<dbReference type="PANTHER" id="PTHR13610">
    <property type="entry name" value="METHYLTRANSFERASE DOMAIN-CONTAINING PROTEIN"/>
    <property type="match status" value="1"/>
</dbReference>
<reference evidence="5 6" key="1">
    <citation type="journal article" date="2016" name="Nat. Commun.">
        <title>Thousands of microbial genomes shed light on interconnected biogeochemical processes in an aquifer system.</title>
        <authorList>
            <person name="Anantharaman K."/>
            <person name="Brown C.T."/>
            <person name="Hug L.A."/>
            <person name="Sharon I."/>
            <person name="Castelle C.J."/>
            <person name="Probst A.J."/>
            <person name="Thomas B.C."/>
            <person name="Singh A."/>
            <person name="Wilkins M.J."/>
            <person name="Karaoz U."/>
            <person name="Brodie E.L."/>
            <person name="Williams K.H."/>
            <person name="Hubbard S.S."/>
            <person name="Banfield J.F."/>
        </authorList>
    </citation>
    <scope>NUCLEOTIDE SEQUENCE [LARGE SCALE GENOMIC DNA]</scope>
</reference>
<proteinExistence type="predicted"/>
<dbReference type="InterPro" id="IPR029063">
    <property type="entry name" value="SAM-dependent_MTases_sf"/>
</dbReference>
<sequence>MEFTILTFLIVLCLLGLSWFAGSGAPYIPTKYPKLKELFKLAGLKPDDDFYELGSGDGRVVLVAAQMGAESFGIEESWLRVWWSRWKAYQLKLSNAHFFHGSIFTRHYFSAEVVYIYMLPVTVDRLEPILKEELKPGAKVITQKYHFKNWKPTKTIDDFYIYTKT</sequence>
<dbReference type="EMBL" id="MFDD01000014">
    <property type="protein sequence ID" value="OGE40023.1"/>
    <property type="molecule type" value="Genomic_DNA"/>
</dbReference>
<evidence type="ECO:0000256" key="2">
    <source>
        <dbReference type="ARBA" id="ARBA00022679"/>
    </source>
</evidence>
<evidence type="ECO:0000313" key="5">
    <source>
        <dbReference type="EMBL" id="OGE40023.1"/>
    </source>
</evidence>
<evidence type="ECO:0000259" key="4">
    <source>
        <dbReference type="Pfam" id="PF08123"/>
    </source>
</evidence>
<keyword evidence="3" id="KW-0949">S-adenosyl-L-methionine</keyword>
<dbReference type="SUPFAM" id="SSF53335">
    <property type="entry name" value="S-adenosyl-L-methionine-dependent methyltransferases"/>
    <property type="match status" value="1"/>
</dbReference>
<dbReference type="Pfam" id="PF08123">
    <property type="entry name" value="DOT1"/>
    <property type="match status" value="1"/>
</dbReference>
<keyword evidence="1" id="KW-0489">Methyltransferase</keyword>
<dbReference type="Gene3D" id="3.40.50.150">
    <property type="entry name" value="Vaccinia Virus protein VP39"/>
    <property type="match status" value="1"/>
</dbReference>
<protein>
    <recommendedName>
        <fullName evidence="4">DOT1 domain-containing protein</fullName>
    </recommendedName>
</protein>
<evidence type="ECO:0000313" key="6">
    <source>
        <dbReference type="Proteomes" id="UP000177328"/>
    </source>
</evidence>
<dbReference type="GO" id="GO:0032259">
    <property type="term" value="P:methylation"/>
    <property type="evidence" value="ECO:0007669"/>
    <property type="project" value="UniProtKB-KW"/>
</dbReference>
<comment type="caution">
    <text evidence="5">The sequence shown here is derived from an EMBL/GenBank/DDBJ whole genome shotgun (WGS) entry which is preliminary data.</text>
</comment>
<feature type="domain" description="DOT1" evidence="4">
    <location>
        <begin position="25"/>
        <end position="76"/>
    </location>
</feature>
<dbReference type="CDD" id="cd02440">
    <property type="entry name" value="AdoMet_MTases"/>
    <property type="match status" value="1"/>
</dbReference>
<dbReference type="Proteomes" id="UP000177328">
    <property type="component" value="Unassembled WGS sequence"/>
</dbReference>
<dbReference type="AlphaFoldDB" id="A0A1F5KGE6"/>
<gene>
    <name evidence="5" type="ORF">A3D25_04445</name>
</gene>
<organism evidence="5 6">
    <name type="scientific">Candidatus Daviesbacteria bacterium RIFCSPHIGHO2_02_FULL_43_12</name>
    <dbReference type="NCBI Taxonomy" id="1797776"/>
    <lineage>
        <taxon>Bacteria</taxon>
        <taxon>Candidatus Daviesiibacteriota</taxon>
    </lineage>
</organism>
<keyword evidence="2" id="KW-0808">Transferase</keyword>
<name>A0A1F5KGE6_9BACT</name>
<dbReference type="InterPro" id="IPR026170">
    <property type="entry name" value="FAM173A/B"/>
</dbReference>
<accession>A0A1F5KGE6</accession>